<keyword evidence="5" id="KW-0249">Electron transport</keyword>
<comment type="similarity">
    <text evidence="2">Belongs to the ferric reductase (FRE) family.</text>
</comment>
<dbReference type="OrthoDB" id="4494341at2759"/>
<keyword evidence="9 11" id="KW-0472">Membrane</keyword>
<dbReference type="GO" id="GO:0015677">
    <property type="term" value="P:copper ion import"/>
    <property type="evidence" value="ECO:0007669"/>
    <property type="project" value="TreeGrafter"/>
</dbReference>
<feature type="domain" description="FAD-binding FR-type" evidence="12">
    <location>
        <begin position="324"/>
        <end position="462"/>
    </location>
</feature>
<dbReference type="GO" id="GO:0006879">
    <property type="term" value="P:intracellular iron ion homeostasis"/>
    <property type="evidence" value="ECO:0007669"/>
    <property type="project" value="TreeGrafter"/>
</dbReference>
<dbReference type="FunFam" id="3.40.50.80:FF:000023">
    <property type="entry name" value="Putative ferric-chelate reductase"/>
    <property type="match status" value="1"/>
</dbReference>
<keyword evidence="14" id="KW-1185">Reference proteome</keyword>
<dbReference type="PANTHER" id="PTHR32361:SF24">
    <property type="entry name" value="REDUCTASE, PUTATIVE (AFU_ORTHOLOGUE AFUA_3G10820)-RELATED"/>
    <property type="match status" value="1"/>
</dbReference>
<dbReference type="GO" id="GO:0000293">
    <property type="term" value="F:ferric-chelate reductase activity"/>
    <property type="evidence" value="ECO:0007669"/>
    <property type="project" value="UniProtKB-ARBA"/>
</dbReference>
<feature type="non-terminal residue" evidence="13">
    <location>
        <position position="1"/>
    </location>
</feature>
<evidence type="ECO:0000256" key="9">
    <source>
        <dbReference type="ARBA" id="ARBA00023136"/>
    </source>
</evidence>
<keyword evidence="7" id="KW-0560">Oxidoreductase</keyword>
<keyword evidence="3" id="KW-0813">Transport</keyword>
<feature type="compositionally biased region" description="Gly residues" evidence="10">
    <location>
        <begin position="29"/>
        <end position="44"/>
    </location>
</feature>
<dbReference type="Proteomes" id="UP000233524">
    <property type="component" value="Unassembled WGS sequence"/>
</dbReference>
<dbReference type="InterPro" id="IPR013112">
    <property type="entry name" value="FAD-bd_8"/>
</dbReference>
<evidence type="ECO:0000256" key="7">
    <source>
        <dbReference type="ARBA" id="ARBA00023002"/>
    </source>
</evidence>
<dbReference type="EMBL" id="NLAX01000002">
    <property type="protein sequence ID" value="PKS12906.1"/>
    <property type="molecule type" value="Genomic_DNA"/>
</dbReference>
<dbReference type="InParanoid" id="A0A2N3NKB6"/>
<evidence type="ECO:0000259" key="12">
    <source>
        <dbReference type="PROSITE" id="PS51384"/>
    </source>
</evidence>
<dbReference type="VEuPathDB" id="FungiDB:jhhlp_000246"/>
<accession>A0A2N3NKB6</accession>
<comment type="caution">
    <text evidence="13">The sequence shown here is derived from an EMBL/GenBank/DDBJ whole genome shotgun (WGS) entry which is preliminary data.</text>
</comment>
<dbReference type="InterPro" id="IPR051410">
    <property type="entry name" value="Ferric/Cupric_Reductase"/>
</dbReference>
<feature type="transmembrane region" description="Helical" evidence="11">
    <location>
        <begin position="288"/>
        <end position="305"/>
    </location>
</feature>
<dbReference type="InterPro" id="IPR017927">
    <property type="entry name" value="FAD-bd_FR_type"/>
</dbReference>
<evidence type="ECO:0000256" key="8">
    <source>
        <dbReference type="ARBA" id="ARBA00023065"/>
    </source>
</evidence>
<keyword evidence="6 11" id="KW-1133">Transmembrane helix</keyword>
<protein>
    <recommendedName>
        <fullName evidence="12">FAD-binding FR-type domain-containing protein</fullName>
    </recommendedName>
</protein>
<dbReference type="SUPFAM" id="SSF52343">
    <property type="entry name" value="Ferredoxin reductase-like, C-terminal NADP-linked domain"/>
    <property type="match status" value="1"/>
</dbReference>
<dbReference type="STRING" id="41688.A0A2N3NKB6"/>
<feature type="transmembrane region" description="Helical" evidence="11">
    <location>
        <begin position="58"/>
        <end position="79"/>
    </location>
</feature>
<evidence type="ECO:0000256" key="3">
    <source>
        <dbReference type="ARBA" id="ARBA00022448"/>
    </source>
</evidence>
<dbReference type="PANTHER" id="PTHR32361">
    <property type="entry name" value="FERRIC/CUPRIC REDUCTASE TRANSMEMBRANE COMPONENT"/>
    <property type="match status" value="1"/>
</dbReference>
<dbReference type="Pfam" id="PF08022">
    <property type="entry name" value="FAD_binding_8"/>
    <property type="match status" value="1"/>
</dbReference>
<evidence type="ECO:0000313" key="14">
    <source>
        <dbReference type="Proteomes" id="UP000233524"/>
    </source>
</evidence>
<evidence type="ECO:0000313" key="13">
    <source>
        <dbReference type="EMBL" id="PKS12906.1"/>
    </source>
</evidence>
<dbReference type="SFLD" id="SFLDG01168">
    <property type="entry name" value="Ferric_reductase_subgroup_(FRE"/>
    <property type="match status" value="1"/>
</dbReference>
<organism evidence="13 14">
    <name type="scientific">Lomentospora prolificans</name>
    <dbReference type="NCBI Taxonomy" id="41688"/>
    <lineage>
        <taxon>Eukaryota</taxon>
        <taxon>Fungi</taxon>
        <taxon>Dikarya</taxon>
        <taxon>Ascomycota</taxon>
        <taxon>Pezizomycotina</taxon>
        <taxon>Sordariomycetes</taxon>
        <taxon>Hypocreomycetidae</taxon>
        <taxon>Microascales</taxon>
        <taxon>Microascaceae</taxon>
        <taxon>Lomentospora</taxon>
    </lineage>
</organism>
<evidence type="ECO:0000256" key="2">
    <source>
        <dbReference type="ARBA" id="ARBA00006278"/>
    </source>
</evidence>
<evidence type="ECO:0000256" key="4">
    <source>
        <dbReference type="ARBA" id="ARBA00022692"/>
    </source>
</evidence>
<dbReference type="Pfam" id="PF01794">
    <property type="entry name" value="Ferric_reduct"/>
    <property type="match status" value="1"/>
</dbReference>
<feature type="transmembrane region" description="Helical" evidence="11">
    <location>
        <begin position="256"/>
        <end position="276"/>
    </location>
</feature>
<dbReference type="Pfam" id="PF08030">
    <property type="entry name" value="NAD_binding_6"/>
    <property type="match status" value="1"/>
</dbReference>
<reference evidence="13 14" key="1">
    <citation type="journal article" date="2017" name="G3 (Bethesda)">
        <title>First Draft Genome Sequence of the Pathogenic Fungus Lomentospora prolificans (Formerly Scedosporium prolificans).</title>
        <authorList>
            <person name="Luo R."/>
            <person name="Zimin A."/>
            <person name="Workman R."/>
            <person name="Fan Y."/>
            <person name="Pertea G."/>
            <person name="Grossman N."/>
            <person name="Wear M.P."/>
            <person name="Jia B."/>
            <person name="Miller H."/>
            <person name="Casadevall A."/>
            <person name="Timp W."/>
            <person name="Zhang S.X."/>
            <person name="Salzberg S.L."/>
        </authorList>
    </citation>
    <scope>NUCLEOTIDE SEQUENCE [LARGE SCALE GENOMIC DNA]</scope>
    <source>
        <strain evidence="13 14">JHH-5317</strain>
    </source>
</reference>
<evidence type="ECO:0000256" key="5">
    <source>
        <dbReference type="ARBA" id="ARBA00022982"/>
    </source>
</evidence>
<gene>
    <name evidence="13" type="ORF">jhhlp_000246</name>
</gene>
<dbReference type="Gene3D" id="3.40.50.80">
    <property type="entry name" value="Nucleotide-binding domain of ferredoxin-NADP reductase (FNR) module"/>
    <property type="match status" value="1"/>
</dbReference>
<evidence type="ECO:0000256" key="10">
    <source>
        <dbReference type="SAM" id="MobiDB-lite"/>
    </source>
</evidence>
<proteinExistence type="inferred from homology"/>
<dbReference type="InterPro" id="IPR013121">
    <property type="entry name" value="Fe_red_NAD-bd_6"/>
</dbReference>
<name>A0A2N3NKB6_9PEZI</name>
<keyword evidence="8" id="KW-0406">Ion transport</keyword>
<evidence type="ECO:0000256" key="1">
    <source>
        <dbReference type="ARBA" id="ARBA00004141"/>
    </source>
</evidence>
<dbReference type="InterPro" id="IPR013130">
    <property type="entry name" value="Fe3_Rdtase_TM_dom"/>
</dbReference>
<feature type="region of interest" description="Disordered" evidence="10">
    <location>
        <begin position="23"/>
        <end position="48"/>
    </location>
</feature>
<dbReference type="GO" id="GO:0005886">
    <property type="term" value="C:plasma membrane"/>
    <property type="evidence" value="ECO:0007669"/>
    <property type="project" value="TreeGrafter"/>
</dbReference>
<dbReference type="InterPro" id="IPR039261">
    <property type="entry name" value="FNR_nucleotide-bd"/>
</dbReference>
<dbReference type="SFLD" id="SFLDS00052">
    <property type="entry name" value="Ferric_Reductase_Domain"/>
    <property type="match status" value="1"/>
</dbReference>
<sequence>RQIPNPLVIPPFHQQSAMSFRRAEAAGGSSSGGGGAGGGGGGQGTSEDPAVGAEHAALANYLMIICGSFAIIFIGWRLYTKLTTQLRQVVCLNNEKQRYFAIPNTRLSWFKRNILYAPIFRKRHNREFQLSSAVNFGTLPTRMELVFLVGYFITNIVFCVYGIPFTQQFGTAAKRFRDRTGILATINMIPLFLMAGRNNPLIPLLGLSFDSFNLLHRWFGRIVALEALAHTISHLWRSASTASWAAAWSSAWTVPFIMWGFISTIALVVICIQATGPVRHAFYETFKILHIALAIVSIIGLWYHLKLKDLPQLPQLGVAFALWGADRAFRIVRVAYRNLGNGGTRTVVEALPGNALRINVTMARPWTFKSGQHAYLYFPSLGYWQSHPFSVSWAEDTHDLNSEKLAMNVQELSSTKKSTMSFIVRERTGVTHTLYKKAANSPDGRFTTSCLVEGPYGSLHSLQSYGTVMLFAGGVGITHQVPYVRELVAGYANGTVATRKVVLIWTIQSPEHLEWIRPWMTEVLAMEKRRDVLRIMLFVSRPRSTKEIHSPSATVQMFPGRPNIETLIGIEMEHQVGAMAVSVCGPGTLSDEVRRAVRNRQYNSTVDFVEEAFTW</sequence>
<evidence type="ECO:0000256" key="11">
    <source>
        <dbReference type="SAM" id="Phobius"/>
    </source>
</evidence>
<feature type="transmembrane region" description="Helical" evidence="11">
    <location>
        <begin position="145"/>
        <end position="165"/>
    </location>
</feature>
<dbReference type="AlphaFoldDB" id="A0A2N3NKB6"/>
<comment type="subcellular location">
    <subcellularLocation>
        <location evidence="1">Membrane</location>
        <topology evidence="1">Multi-pass membrane protein</topology>
    </subcellularLocation>
</comment>
<dbReference type="GO" id="GO:0006826">
    <property type="term" value="P:iron ion transport"/>
    <property type="evidence" value="ECO:0007669"/>
    <property type="project" value="TreeGrafter"/>
</dbReference>
<evidence type="ECO:0000256" key="6">
    <source>
        <dbReference type="ARBA" id="ARBA00022989"/>
    </source>
</evidence>
<keyword evidence="4 11" id="KW-0812">Transmembrane</keyword>
<dbReference type="CDD" id="cd06186">
    <property type="entry name" value="NOX_Duox_like_FAD_NADP"/>
    <property type="match status" value="1"/>
</dbReference>
<dbReference type="PROSITE" id="PS51384">
    <property type="entry name" value="FAD_FR"/>
    <property type="match status" value="1"/>
</dbReference>